<dbReference type="Proteomes" id="UP001479436">
    <property type="component" value="Unassembled WGS sequence"/>
</dbReference>
<sequence length="98" mass="11451">MPINFDILGETFNFRVALPDFFRGKPWEQNRIKPEDGPTVREWLGTVANWDNVRIKFWHIYLAYQTNTDLTCAFKPHSASLEISALSLLYTVTVEFLK</sequence>
<dbReference type="EMBL" id="JASJQH010004759">
    <property type="protein sequence ID" value="KAK9753441.1"/>
    <property type="molecule type" value="Genomic_DNA"/>
</dbReference>
<reference evidence="1 2" key="1">
    <citation type="submission" date="2023-04" db="EMBL/GenBank/DDBJ databases">
        <title>Genome of Basidiobolus ranarum AG-B5.</title>
        <authorList>
            <person name="Stajich J.E."/>
            <person name="Carter-House D."/>
            <person name="Gryganskyi A."/>
        </authorList>
    </citation>
    <scope>NUCLEOTIDE SEQUENCE [LARGE SCALE GENOMIC DNA]</scope>
    <source>
        <strain evidence="1 2">AG-B5</strain>
    </source>
</reference>
<evidence type="ECO:0000313" key="1">
    <source>
        <dbReference type="EMBL" id="KAK9753441.1"/>
    </source>
</evidence>
<organism evidence="1 2">
    <name type="scientific">Basidiobolus ranarum</name>
    <dbReference type="NCBI Taxonomy" id="34480"/>
    <lineage>
        <taxon>Eukaryota</taxon>
        <taxon>Fungi</taxon>
        <taxon>Fungi incertae sedis</taxon>
        <taxon>Zoopagomycota</taxon>
        <taxon>Entomophthoromycotina</taxon>
        <taxon>Basidiobolomycetes</taxon>
        <taxon>Basidiobolales</taxon>
        <taxon>Basidiobolaceae</taxon>
        <taxon>Basidiobolus</taxon>
    </lineage>
</organism>
<accession>A0ABR2WCR6</accession>
<evidence type="ECO:0000313" key="2">
    <source>
        <dbReference type="Proteomes" id="UP001479436"/>
    </source>
</evidence>
<proteinExistence type="predicted"/>
<gene>
    <name evidence="1" type="ORF">K7432_017963</name>
</gene>
<name>A0ABR2WCR6_9FUNG</name>
<protein>
    <submittedName>
        <fullName evidence="1">Uncharacterized protein</fullName>
    </submittedName>
</protein>
<comment type="caution">
    <text evidence="1">The sequence shown here is derived from an EMBL/GenBank/DDBJ whole genome shotgun (WGS) entry which is preliminary data.</text>
</comment>
<keyword evidence="2" id="KW-1185">Reference proteome</keyword>